<sequence length="93" mass="10984">MYFSLKKSLTFELNLKWQIGKGNELKNQKDIVAKYRERFFIFTFMLKDAANGKLENEFFITTEYSPSELAVIKVVNCKWNCKLMKSNESVINE</sequence>
<proteinExistence type="predicted"/>
<name>A0AC35EW42_9BILA</name>
<dbReference type="Proteomes" id="UP000887580">
    <property type="component" value="Unplaced"/>
</dbReference>
<evidence type="ECO:0000313" key="2">
    <source>
        <dbReference type="WBParaSite" id="PS1159_v2.g11422.t1"/>
    </source>
</evidence>
<dbReference type="WBParaSite" id="PS1159_v2.g11422.t1">
    <property type="protein sequence ID" value="PS1159_v2.g11422.t1"/>
    <property type="gene ID" value="PS1159_v2.g11422"/>
</dbReference>
<organism evidence="1 2">
    <name type="scientific">Panagrolaimus sp. PS1159</name>
    <dbReference type="NCBI Taxonomy" id="55785"/>
    <lineage>
        <taxon>Eukaryota</taxon>
        <taxon>Metazoa</taxon>
        <taxon>Ecdysozoa</taxon>
        <taxon>Nematoda</taxon>
        <taxon>Chromadorea</taxon>
        <taxon>Rhabditida</taxon>
        <taxon>Tylenchina</taxon>
        <taxon>Panagrolaimomorpha</taxon>
        <taxon>Panagrolaimoidea</taxon>
        <taxon>Panagrolaimidae</taxon>
        <taxon>Panagrolaimus</taxon>
    </lineage>
</organism>
<evidence type="ECO:0000313" key="1">
    <source>
        <dbReference type="Proteomes" id="UP000887580"/>
    </source>
</evidence>
<reference evidence="2" key="1">
    <citation type="submission" date="2022-11" db="UniProtKB">
        <authorList>
            <consortium name="WormBaseParasite"/>
        </authorList>
    </citation>
    <scope>IDENTIFICATION</scope>
</reference>
<protein>
    <submittedName>
        <fullName evidence="2">Uncharacterized protein</fullName>
    </submittedName>
</protein>
<accession>A0AC35EW42</accession>